<evidence type="ECO:0000313" key="2">
    <source>
        <dbReference type="EMBL" id="CAA9550909.1"/>
    </source>
</evidence>
<keyword evidence="1" id="KW-0812">Transmembrane</keyword>
<accession>A0A6J4UI07</accession>
<feature type="transmembrane region" description="Helical" evidence="1">
    <location>
        <begin position="107"/>
        <end position="127"/>
    </location>
</feature>
<feature type="transmembrane region" description="Helical" evidence="1">
    <location>
        <begin position="134"/>
        <end position="151"/>
    </location>
</feature>
<protein>
    <recommendedName>
        <fullName evidence="3">TQO small subunit DoxD domain-containing protein</fullName>
    </recommendedName>
</protein>
<evidence type="ECO:0000256" key="1">
    <source>
        <dbReference type="SAM" id="Phobius"/>
    </source>
</evidence>
<reference evidence="2" key="1">
    <citation type="submission" date="2020-02" db="EMBL/GenBank/DDBJ databases">
        <authorList>
            <person name="Meier V. D."/>
        </authorList>
    </citation>
    <scope>NUCLEOTIDE SEQUENCE</scope>
    <source>
        <strain evidence="2">AVDCRST_MAG70</strain>
    </source>
</reference>
<sequence>MATSDQRTGATTGAMTGSRPAALLDPVLIGRGLAVIRIFFGLILFANGLAKLFAFTRVAVGQWWITNLIDRPGAQSILNSLANKDRPGTKQLPGLRWVANELILDNWAWFQWVLTATELGVGALLILGLASRGAALVGFGFQFLLALYYLPTNKWSFEQPHEYVPLLVLALVPAGRVWGLDGWLLRRRPALRRWPF</sequence>
<dbReference type="AlphaFoldDB" id="A0A6J4UI07"/>
<dbReference type="GO" id="GO:0005886">
    <property type="term" value="C:plasma membrane"/>
    <property type="evidence" value="ECO:0007669"/>
    <property type="project" value="UniProtKB-SubCell"/>
</dbReference>
<dbReference type="PANTHER" id="PTHR33452">
    <property type="entry name" value="OXIDOREDUCTASE CATD-RELATED"/>
    <property type="match status" value="1"/>
</dbReference>
<name>A0A6J4UI07_9BACT</name>
<proteinExistence type="predicted"/>
<feature type="transmembrane region" description="Helical" evidence="1">
    <location>
        <begin position="34"/>
        <end position="54"/>
    </location>
</feature>
<evidence type="ECO:0008006" key="3">
    <source>
        <dbReference type="Google" id="ProtNLM"/>
    </source>
</evidence>
<dbReference type="EMBL" id="CADCWH010000141">
    <property type="protein sequence ID" value="CAA9550909.1"/>
    <property type="molecule type" value="Genomic_DNA"/>
</dbReference>
<dbReference type="PANTHER" id="PTHR33452:SF1">
    <property type="entry name" value="INNER MEMBRANE PROTEIN YPHA-RELATED"/>
    <property type="match status" value="1"/>
</dbReference>
<feature type="transmembrane region" description="Helical" evidence="1">
    <location>
        <begin position="163"/>
        <end position="185"/>
    </location>
</feature>
<keyword evidence="1" id="KW-0472">Membrane</keyword>
<dbReference type="InterPro" id="IPR051907">
    <property type="entry name" value="DoxX-like_oxidoreductase"/>
</dbReference>
<keyword evidence="1" id="KW-1133">Transmembrane helix</keyword>
<organism evidence="2">
    <name type="scientific">uncultured Thermomicrobiales bacterium</name>
    <dbReference type="NCBI Taxonomy" id="1645740"/>
    <lineage>
        <taxon>Bacteria</taxon>
        <taxon>Pseudomonadati</taxon>
        <taxon>Thermomicrobiota</taxon>
        <taxon>Thermomicrobia</taxon>
        <taxon>Thermomicrobiales</taxon>
        <taxon>environmental samples</taxon>
    </lineage>
</organism>
<gene>
    <name evidence="2" type="ORF">AVDCRST_MAG70-915</name>
</gene>